<organism evidence="2 3">
    <name type="scientific">Tritrichomonas foetus</name>
    <dbReference type="NCBI Taxonomy" id="1144522"/>
    <lineage>
        <taxon>Eukaryota</taxon>
        <taxon>Metamonada</taxon>
        <taxon>Parabasalia</taxon>
        <taxon>Tritrichomonadida</taxon>
        <taxon>Tritrichomonadidae</taxon>
        <taxon>Tritrichomonas</taxon>
    </lineage>
</organism>
<evidence type="ECO:0008006" key="4">
    <source>
        <dbReference type="Google" id="ProtNLM"/>
    </source>
</evidence>
<name>A0A1J4J7Y5_9EUKA</name>
<accession>A0A1J4J7Y5</accession>
<dbReference type="RefSeq" id="XP_068347488.1">
    <property type="nucleotide sequence ID" value="XM_068495909.1"/>
</dbReference>
<feature type="compositionally biased region" description="Pro residues" evidence="1">
    <location>
        <begin position="321"/>
        <end position="331"/>
    </location>
</feature>
<keyword evidence="3" id="KW-1185">Reference proteome</keyword>
<feature type="compositionally biased region" description="Polar residues" evidence="1">
    <location>
        <begin position="342"/>
        <end position="368"/>
    </location>
</feature>
<feature type="region of interest" description="Disordered" evidence="1">
    <location>
        <begin position="452"/>
        <end position="478"/>
    </location>
</feature>
<evidence type="ECO:0000256" key="1">
    <source>
        <dbReference type="SAM" id="MobiDB-lite"/>
    </source>
</evidence>
<evidence type="ECO:0000313" key="3">
    <source>
        <dbReference type="Proteomes" id="UP000179807"/>
    </source>
</evidence>
<dbReference type="GeneID" id="94830613"/>
<dbReference type="AlphaFoldDB" id="A0A1J4J7Y5"/>
<feature type="region of interest" description="Disordered" evidence="1">
    <location>
        <begin position="259"/>
        <end position="376"/>
    </location>
</feature>
<gene>
    <name evidence="2" type="ORF">TRFO_11214</name>
</gene>
<dbReference type="VEuPathDB" id="TrichDB:TRFO_11214"/>
<reference evidence="2" key="1">
    <citation type="submission" date="2016-10" db="EMBL/GenBank/DDBJ databases">
        <authorList>
            <person name="Benchimol M."/>
            <person name="Almeida L.G."/>
            <person name="Vasconcelos A.T."/>
            <person name="Perreira-Neves A."/>
            <person name="Rosa I.A."/>
            <person name="Tasca T."/>
            <person name="Bogo M.R."/>
            <person name="de Souza W."/>
        </authorList>
    </citation>
    <scope>NUCLEOTIDE SEQUENCE [LARGE SCALE GENOMIC DNA]</scope>
    <source>
        <strain evidence="2">K</strain>
    </source>
</reference>
<sequence length="478" mass="54375">MEEVCLSQQLPPEVKERSKSYIQKIKPSASFTDDLSETTKLYICSPNEIISKTQYSCPAVTSFGLGQMIKCDIDPFLDNADFPLLMNIFLNEKKFFLHGFTKDKYEYYSTQISFMRGIVTDNKNEADFIILKEYDHVFKGDPKESKLVSNVWIDNLLLSTTYIVPISYKIISQEILSEKERKNREIIENLCKKNYFSSSSDDDNGSDVIEIISDKKFWNSPKKQTLLSPKLEILKTPTTKNLEVLPSITQPETLHQTSYNASQQLKPVKNTQNVLKTPKKVAAQKKTSSTQRKSQKGKTFPELSSGLKQTTLGYTSIETPPQLPPFNPPTPTKKTPDFVLSLSKSPQNISQTPNQNQSPKISQTTPQKYSLEVSSEMSQKLSQSLSQRSCENLNRACDAILKSNISNSTDFESRFNFTNFPIDELVQFSQTFVEVSQEDEKSFDVHYSPIKQSLDLPPDSKDPLFDVFRNTPVDESQE</sequence>
<protein>
    <recommendedName>
        <fullName evidence="4">BRCT domain-containing protein</fullName>
    </recommendedName>
</protein>
<dbReference type="EMBL" id="MLAK01001326">
    <property type="protein sequence ID" value="OHS94351.1"/>
    <property type="molecule type" value="Genomic_DNA"/>
</dbReference>
<feature type="compositionally biased region" description="Polar residues" evidence="1">
    <location>
        <begin position="306"/>
        <end position="318"/>
    </location>
</feature>
<evidence type="ECO:0000313" key="2">
    <source>
        <dbReference type="EMBL" id="OHS94351.1"/>
    </source>
</evidence>
<comment type="caution">
    <text evidence="2">The sequence shown here is derived from an EMBL/GenBank/DDBJ whole genome shotgun (WGS) entry which is preliminary data.</text>
</comment>
<feature type="compositionally biased region" description="Polar residues" evidence="1">
    <location>
        <begin position="259"/>
        <end position="275"/>
    </location>
</feature>
<dbReference type="Proteomes" id="UP000179807">
    <property type="component" value="Unassembled WGS sequence"/>
</dbReference>
<proteinExistence type="predicted"/>